<keyword evidence="2" id="KW-1185">Reference proteome</keyword>
<dbReference type="EMBL" id="JADNYJ010000333">
    <property type="protein sequence ID" value="KAF8870836.1"/>
    <property type="molecule type" value="Genomic_DNA"/>
</dbReference>
<evidence type="ECO:0000313" key="2">
    <source>
        <dbReference type="Proteomes" id="UP000724874"/>
    </source>
</evidence>
<name>A0A9P5N8G8_GYMJU</name>
<proteinExistence type="predicted"/>
<dbReference type="AlphaFoldDB" id="A0A9P5N8G8"/>
<sequence length="234" mass="24501">MEEQVGGGLFASTTQANTNTITVPPPPCRPFFACNAKQEGAEGYVLAPLTHILLPSPTPPPSYRRATAVITASPPSQLAASSWRVGRAGLMGGAVAPSYHQHMALTLPWLNPLAMSLTSSPRPALLPTPPLLEPPTPLLPLTTPMVTTLTPLTSVASSDAPHIPLINAAAFARACKLPGTQSFTVHLSNSDISAHAASISNEAPDLSSIPPEYHDFADVFSKSKADMLAPHQPL</sequence>
<reference evidence="1" key="1">
    <citation type="submission" date="2020-11" db="EMBL/GenBank/DDBJ databases">
        <authorList>
            <consortium name="DOE Joint Genome Institute"/>
            <person name="Ahrendt S."/>
            <person name="Riley R."/>
            <person name="Andreopoulos W."/>
            <person name="LaButti K."/>
            <person name="Pangilinan J."/>
            <person name="Ruiz-duenas F.J."/>
            <person name="Barrasa J.M."/>
            <person name="Sanchez-Garcia M."/>
            <person name="Camarero S."/>
            <person name="Miyauchi S."/>
            <person name="Serrano A."/>
            <person name="Linde D."/>
            <person name="Babiker R."/>
            <person name="Drula E."/>
            <person name="Ayuso-Fernandez I."/>
            <person name="Pacheco R."/>
            <person name="Padilla G."/>
            <person name="Ferreira P."/>
            <person name="Barriuso J."/>
            <person name="Kellner H."/>
            <person name="Castanera R."/>
            <person name="Alfaro M."/>
            <person name="Ramirez L."/>
            <person name="Pisabarro A.G."/>
            <person name="Kuo A."/>
            <person name="Tritt A."/>
            <person name="Lipzen A."/>
            <person name="He G."/>
            <person name="Yan M."/>
            <person name="Ng V."/>
            <person name="Cullen D."/>
            <person name="Martin F."/>
            <person name="Rosso M.-N."/>
            <person name="Henrissat B."/>
            <person name="Hibbett D."/>
            <person name="Martinez A.T."/>
            <person name="Grigoriev I.V."/>
        </authorList>
    </citation>
    <scope>NUCLEOTIDE SEQUENCE</scope>
    <source>
        <strain evidence="1">AH 44721</strain>
    </source>
</reference>
<dbReference type="OrthoDB" id="3341476at2759"/>
<evidence type="ECO:0000313" key="1">
    <source>
        <dbReference type="EMBL" id="KAF8870836.1"/>
    </source>
</evidence>
<comment type="caution">
    <text evidence="1">The sequence shown here is derived from an EMBL/GenBank/DDBJ whole genome shotgun (WGS) entry which is preliminary data.</text>
</comment>
<gene>
    <name evidence="1" type="ORF">CPB84DRAFT_1855323</name>
</gene>
<protein>
    <submittedName>
        <fullName evidence="1">Uncharacterized protein</fullName>
    </submittedName>
</protein>
<organism evidence="1 2">
    <name type="scientific">Gymnopilus junonius</name>
    <name type="common">Spectacular rustgill mushroom</name>
    <name type="synonym">Gymnopilus spectabilis subsp. junonius</name>
    <dbReference type="NCBI Taxonomy" id="109634"/>
    <lineage>
        <taxon>Eukaryota</taxon>
        <taxon>Fungi</taxon>
        <taxon>Dikarya</taxon>
        <taxon>Basidiomycota</taxon>
        <taxon>Agaricomycotina</taxon>
        <taxon>Agaricomycetes</taxon>
        <taxon>Agaricomycetidae</taxon>
        <taxon>Agaricales</taxon>
        <taxon>Agaricineae</taxon>
        <taxon>Hymenogastraceae</taxon>
        <taxon>Gymnopilus</taxon>
    </lineage>
</organism>
<dbReference type="Proteomes" id="UP000724874">
    <property type="component" value="Unassembled WGS sequence"/>
</dbReference>
<accession>A0A9P5N8G8</accession>